<dbReference type="Proteomes" id="UP001385951">
    <property type="component" value="Unassembled WGS sequence"/>
</dbReference>
<keyword evidence="2" id="KW-1185">Reference proteome</keyword>
<accession>A0AAW0FBI2</accession>
<protein>
    <submittedName>
        <fullName evidence="1">Uncharacterized protein</fullName>
    </submittedName>
</protein>
<proteinExistence type="predicted"/>
<dbReference type="AlphaFoldDB" id="A0AAW0FBI2"/>
<reference evidence="1 2" key="1">
    <citation type="submission" date="2022-09" db="EMBL/GenBank/DDBJ databases">
        <authorList>
            <person name="Palmer J.M."/>
        </authorList>
    </citation>
    <scope>NUCLEOTIDE SEQUENCE [LARGE SCALE GENOMIC DNA]</scope>
    <source>
        <strain evidence="1 2">DSM 7382</strain>
    </source>
</reference>
<gene>
    <name evidence="1" type="ORF">QCA50_019081</name>
</gene>
<evidence type="ECO:0000313" key="2">
    <source>
        <dbReference type="Proteomes" id="UP001385951"/>
    </source>
</evidence>
<organism evidence="1 2">
    <name type="scientific">Cerrena zonata</name>
    <dbReference type="NCBI Taxonomy" id="2478898"/>
    <lineage>
        <taxon>Eukaryota</taxon>
        <taxon>Fungi</taxon>
        <taxon>Dikarya</taxon>
        <taxon>Basidiomycota</taxon>
        <taxon>Agaricomycotina</taxon>
        <taxon>Agaricomycetes</taxon>
        <taxon>Polyporales</taxon>
        <taxon>Cerrenaceae</taxon>
        <taxon>Cerrena</taxon>
    </lineage>
</organism>
<name>A0AAW0FBI2_9APHY</name>
<sequence length="317" mass="34738">MMFEEDITSLEVKYADYGEQTSARNAMIDFDRLNDTSSSSPISSPVCTSTSLGFWKGDTSGPLENTLQSKGSFSPTIKPPRVPSVVSMSATDRRPLFLRNTKRKTSSIPAIPLQDSFPPSERGSAKLKQRIGSFSTHKSIDDVSSMISVDSIYLTVSTVVDRTKGRMKSFIKKTSRLLTDKTRASYDNDSGAIGVSPGASLKESIGCNSNLDANSQIHTQHVLVHQTSRISLKALQDDWPYGTRAPVSSHTAAPLEKQSPISSITKQTSLRNLKSEWSFPSLSSTEDPEQLDLLRRLAMFGIAQKSRPQQATTVDIN</sequence>
<evidence type="ECO:0000313" key="1">
    <source>
        <dbReference type="EMBL" id="KAK7677998.1"/>
    </source>
</evidence>
<comment type="caution">
    <text evidence="1">The sequence shown here is derived from an EMBL/GenBank/DDBJ whole genome shotgun (WGS) entry which is preliminary data.</text>
</comment>
<dbReference type="EMBL" id="JASBNA010000079">
    <property type="protein sequence ID" value="KAK7677998.1"/>
    <property type="molecule type" value="Genomic_DNA"/>
</dbReference>